<sequence>MLLPISFAVPATGRASKCFTVGSEYFKQCKSKMEERAAVIPNWTAKVKAELAEARQKREEEHQKFMAAQA</sequence>
<reference evidence="1" key="1">
    <citation type="submission" date="2014-11" db="EMBL/GenBank/DDBJ databases">
        <authorList>
            <person name="Otto D Thomas"/>
            <person name="Naeem Raeece"/>
        </authorList>
    </citation>
    <scope>NUCLEOTIDE SEQUENCE</scope>
</reference>
<accession>A0A0G4FS22</accession>
<organism evidence="1">
    <name type="scientific">Chromera velia CCMP2878</name>
    <dbReference type="NCBI Taxonomy" id="1169474"/>
    <lineage>
        <taxon>Eukaryota</taxon>
        <taxon>Sar</taxon>
        <taxon>Alveolata</taxon>
        <taxon>Colpodellida</taxon>
        <taxon>Chromeraceae</taxon>
        <taxon>Chromera</taxon>
    </lineage>
</organism>
<dbReference type="VEuPathDB" id="CryptoDB:Cvel_18499"/>
<proteinExistence type="predicted"/>
<dbReference type="EMBL" id="CDMZ01000590">
    <property type="protein sequence ID" value="CEM17480.1"/>
    <property type="molecule type" value="Genomic_DNA"/>
</dbReference>
<dbReference type="AlphaFoldDB" id="A0A0G4FS22"/>
<protein>
    <submittedName>
        <fullName evidence="1">Uncharacterized protein</fullName>
    </submittedName>
</protein>
<gene>
    <name evidence="1" type="ORF">Cvel_18499</name>
</gene>
<evidence type="ECO:0000313" key="1">
    <source>
        <dbReference type="EMBL" id="CEM17480.1"/>
    </source>
</evidence>
<name>A0A0G4FS22_9ALVE</name>